<dbReference type="AlphaFoldDB" id="A0A0B7BYK5"/>
<organism evidence="1">
    <name type="scientific">Arion vulgaris</name>
    <dbReference type="NCBI Taxonomy" id="1028688"/>
    <lineage>
        <taxon>Eukaryota</taxon>
        <taxon>Metazoa</taxon>
        <taxon>Spiralia</taxon>
        <taxon>Lophotrochozoa</taxon>
        <taxon>Mollusca</taxon>
        <taxon>Gastropoda</taxon>
        <taxon>Heterobranchia</taxon>
        <taxon>Euthyneura</taxon>
        <taxon>Panpulmonata</taxon>
        <taxon>Eupulmonata</taxon>
        <taxon>Stylommatophora</taxon>
        <taxon>Helicina</taxon>
        <taxon>Arionoidea</taxon>
        <taxon>Arionidae</taxon>
        <taxon>Arion</taxon>
    </lineage>
</organism>
<proteinExistence type="predicted"/>
<sequence length="60" mass="6948">RWTIQHRSSAQFEHHVSLAMREQTGWLALPVYQTESQSMDRADILNTLNGVVGKKIFHLN</sequence>
<name>A0A0B7BYK5_9EUPU</name>
<evidence type="ECO:0000313" key="1">
    <source>
        <dbReference type="EMBL" id="CEK97431.1"/>
    </source>
</evidence>
<dbReference type="EMBL" id="HACG01050566">
    <property type="protein sequence ID" value="CEK97431.1"/>
    <property type="molecule type" value="Transcribed_RNA"/>
</dbReference>
<reference evidence="1" key="1">
    <citation type="submission" date="2014-12" db="EMBL/GenBank/DDBJ databases">
        <title>Insight into the proteome of Arion vulgaris.</title>
        <authorList>
            <person name="Aradska J."/>
            <person name="Bulat T."/>
            <person name="Smidak R."/>
            <person name="Sarate P."/>
            <person name="Gangsoo J."/>
            <person name="Sialana F."/>
            <person name="Bilban M."/>
            <person name="Lubec G."/>
        </authorList>
    </citation>
    <scope>NUCLEOTIDE SEQUENCE</scope>
    <source>
        <tissue evidence="1">Skin</tissue>
    </source>
</reference>
<protein>
    <submittedName>
        <fullName evidence="1">Uncharacterized protein</fullName>
    </submittedName>
</protein>
<gene>
    <name evidence="1" type="primary">ORF215779</name>
</gene>
<feature type="non-terminal residue" evidence="1">
    <location>
        <position position="1"/>
    </location>
</feature>
<accession>A0A0B7BYK5</accession>